<protein>
    <submittedName>
        <fullName evidence="3">Uncharacterized protein</fullName>
    </submittedName>
</protein>
<proteinExistence type="predicted"/>
<dbReference type="EMBL" id="WAIE01000011">
    <property type="protein sequence ID" value="KAB1437305.1"/>
    <property type="molecule type" value="Genomic_DNA"/>
</dbReference>
<keyword evidence="4" id="KW-1185">Reference proteome</keyword>
<evidence type="ECO:0000313" key="4">
    <source>
        <dbReference type="Proteomes" id="UP000438699"/>
    </source>
</evidence>
<keyword evidence="2" id="KW-0732">Signal</keyword>
<evidence type="ECO:0000256" key="1">
    <source>
        <dbReference type="SAM" id="MobiDB-lite"/>
    </source>
</evidence>
<accession>A0A6N6MXI6</accession>
<dbReference type="AlphaFoldDB" id="A0A6N6MXI6"/>
<dbReference type="Proteomes" id="UP000438699">
    <property type="component" value="Unassembled WGS sequence"/>
</dbReference>
<evidence type="ECO:0000313" key="3">
    <source>
        <dbReference type="EMBL" id="KAB1437305.1"/>
    </source>
</evidence>
<feature type="region of interest" description="Disordered" evidence="1">
    <location>
        <begin position="148"/>
        <end position="184"/>
    </location>
</feature>
<feature type="compositionally biased region" description="Low complexity" evidence="1">
    <location>
        <begin position="169"/>
        <end position="182"/>
    </location>
</feature>
<feature type="chain" id="PRO_5026909829" evidence="2">
    <location>
        <begin position="22"/>
        <end position="668"/>
    </location>
</feature>
<organism evidence="3 4">
    <name type="scientific">Pseudodesulfovibrio senegalensis</name>
    <dbReference type="NCBI Taxonomy" id="1721087"/>
    <lineage>
        <taxon>Bacteria</taxon>
        <taxon>Pseudomonadati</taxon>
        <taxon>Thermodesulfobacteriota</taxon>
        <taxon>Desulfovibrionia</taxon>
        <taxon>Desulfovibrionales</taxon>
        <taxon>Desulfovibrionaceae</taxon>
    </lineage>
</organism>
<reference evidence="3 4" key="1">
    <citation type="journal article" date="2017" name="Int. J. Syst. Evol. Microbiol.">
        <title>Desulfovibrio senegalensis sp. nov., a mesophilic sulfate reducer isolated from marine sediment.</title>
        <authorList>
            <person name="Thioye A."/>
            <person name="Gam Z.B.A."/>
            <person name="Mbengue M."/>
            <person name="Cayol J.L."/>
            <person name="Joseph-Bartoli M."/>
            <person name="Toure-Kane C."/>
            <person name="Labat M."/>
        </authorList>
    </citation>
    <scope>NUCLEOTIDE SEQUENCE [LARGE SCALE GENOMIC DNA]</scope>
    <source>
        <strain evidence="3 4">DSM 101509</strain>
    </source>
</reference>
<gene>
    <name evidence="3" type="ORF">F8A88_15375</name>
</gene>
<evidence type="ECO:0000256" key="2">
    <source>
        <dbReference type="SAM" id="SignalP"/>
    </source>
</evidence>
<comment type="caution">
    <text evidence="3">The sequence shown here is derived from an EMBL/GenBank/DDBJ whole genome shotgun (WGS) entry which is preliminary data.</text>
</comment>
<dbReference type="OrthoDB" id="5325882at2"/>
<feature type="signal peptide" evidence="2">
    <location>
        <begin position="1"/>
        <end position="21"/>
    </location>
</feature>
<name>A0A6N6MXI6_9BACT</name>
<sequence length="668" mass="73813">MFKKFTIPLLISLLLVLPAIADDFEKEQQQIEVEITKPFEAGKDKDTAARFVDLKNQAVEFGLDTMELYGSVSMNPEELADGTHEVSVRWTHVKDMSGTNVRKALSTPLRTKIYTDEPINVGEKYTAVGNLDQLAKNLSKLKQAVEEKEEEISETTRESTTAVTGLTPSTGSYGNNSTGSTTEIPTYSTDVQITSYEDCDPFINEGAMQVEKQRKTIVTGETSGTIYSQSQCETFGVLAPIKIKQGDCGYQWLYDENATIEMVQWYYVDPSSGDEINVGECREGENKYPIEKFCDDCEDYYDEPNAVVFPQCRQGAYIGGTKIYATDCQPQSNVSYPVLTEYARGDEDQILREDDYTNNISYPLLDKYYEHPTKGKTYVARSVKSTTESWPHKHDTSECGWVMDDDKLQAQQMSNTYIDTPEGMVELQECAARTAPVPYAYIGLEERKTIFNAVYDDDDKPVMDDDGTPVDQTYTVPDGVTQLYVDVVAGGHIGDVTYIPRTSEDKWPKIIADTGGFAGQIIKDYPVITAGGTIIPLQVGLGTTTKNRTVSMMLGSAVIHVLDRRADSSWFNSSENKILATPIYDGQYKGGSPQGVGQNGFEFENDPGKPRIEAESNKHLASGCGYGAGGGGGPQATNGLDGIIVVKYKVMDYMRPDGTHYFVPYGGN</sequence>
<dbReference type="RefSeq" id="WP_151152072.1">
    <property type="nucleotide sequence ID" value="NZ_WAIE01000011.1"/>
</dbReference>